<protein>
    <submittedName>
        <fullName evidence="2">Uncharacterized protein</fullName>
    </submittedName>
</protein>
<gene>
    <name evidence="2" type="ORF">D2V04_08200</name>
</gene>
<feature type="transmembrane region" description="Helical" evidence="1">
    <location>
        <begin position="84"/>
        <end position="100"/>
    </location>
</feature>
<organism evidence="2 3">
    <name type="scientific">Pelagerythrobacter aerophilus</name>
    <dbReference type="NCBI Taxonomy" id="2306995"/>
    <lineage>
        <taxon>Bacteria</taxon>
        <taxon>Pseudomonadati</taxon>
        <taxon>Pseudomonadota</taxon>
        <taxon>Alphaproteobacteria</taxon>
        <taxon>Sphingomonadales</taxon>
        <taxon>Erythrobacteraceae</taxon>
        <taxon>Pelagerythrobacter</taxon>
    </lineage>
</organism>
<evidence type="ECO:0000256" key="1">
    <source>
        <dbReference type="SAM" id="Phobius"/>
    </source>
</evidence>
<keyword evidence="1" id="KW-1133">Transmembrane helix</keyword>
<comment type="caution">
    <text evidence="2">The sequence shown here is derived from an EMBL/GenBank/DDBJ whole genome shotgun (WGS) entry which is preliminary data.</text>
</comment>
<dbReference type="AlphaFoldDB" id="A0A418NIH6"/>
<keyword evidence="1" id="KW-0812">Transmembrane</keyword>
<keyword evidence="1" id="KW-0472">Membrane</keyword>
<keyword evidence="3" id="KW-1185">Reference proteome</keyword>
<accession>A0A418NIH6</accession>
<evidence type="ECO:0000313" key="3">
    <source>
        <dbReference type="Proteomes" id="UP000285092"/>
    </source>
</evidence>
<sequence length="299" mass="33331">MGHMQEQSPLRPGFVRIRDGFIAFLKQPPGTPLETIIPQSAIDAMATAAKNGSKRRRRLEVARIAAATAAVAGTIVAIAFTPMVIGVAILLGGGVAFLWAHDQLKVRREPEIDELATGPGTALEHNLRALDDFRHLIACGDIACEERLPDGTIRPLPSSARRAFLADHGALLVLSREQSLWRCIPHRPLPMSQLWIKPDSRVAPTLVTSRTLLDTVDRDLFDRRIQWLLDRSGNARAFRDAIAIIVALRRPDLDGRPFEDKKAVLREEGFSDSRMEKIHAGVYPPFNNFLRRLPMHEFP</sequence>
<evidence type="ECO:0000313" key="2">
    <source>
        <dbReference type="EMBL" id="RIV78759.1"/>
    </source>
</evidence>
<proteinExistence type="predicted"/>
<dbReference type="Proteomes" id="UP000285092">
    <property type="component" value="Unassembled WGS sequence"/>
</dbReference>
<reference evidence="2 3" key="1">
    <citation type="submission" date="2018-08" db="EMBL/GenBank/DDBJ databases">
        <title>Altererythrobacter sp.Ery1 and Ery12, the genome sequencing of novel strains in genus Alterythrobacter.</title>
        <authorList>
            <person name="Cheng H."/>
            <person name="Wu Y.-H."/>
            <person name="Fang C."/>
            <person name="Xu X.-W."/>
        </authorList>
    </citation>
    <scope>NUCLEOTIDE SEQUENCE [LARGE SCALE GENOMIC DNA]</scope>
    <source>
        <strain evidence="2 3">Ery1</strain>
    </source>
</reference>
<name>A0A418NIH6_9SPHN</name>
<dbReference type="EMBL" id="QXFK01000015">
    <property type="protein sequence ID" value="RIV78759.1"/>
    <property type="molecule type" value="Genomic_DNA"/>
</dbReference>